<dbReference type="KEGG" id="nar:Saro_0828"/>
<accession>Q2GA50</accession>
<dbReference type="InterPro" id="IPR011008">
    <property type="entry name" value="Dimeric_a/b-barrel"/>
</dbReference>
<sequence>MHSAAADSCAGTEMLLQVTVDRRRHGRNVVFDEAVRDCPEVLECLLLSGDMGYWLRVRVASLADYEDLRERLLTLLPGVQRITASVVLQSIVGNGAAALLSSG</sequence>
<organism evidence="2 3">
    <name type="scientific">Novosphingobium aromaticivorans (strain ATCC 700278 / DSM 12444 / CCUG 56034 / CIP 105152 / NBRC 16084 / F199)</name>
    <dbReference type="NCBI Taxonomy" id="279238"/>
    <lineage>
        <taxon>Bacteria</taxon>
        <taxon>Pseudomonadati</taxon>
        <taxon>Pseudomonadota</taxon>
        <taxon>Alphaproteobacteria</taxon>
        <taxon>Sphingomonadales</taxon>
        <taxon>Sphingomonadaceae</taxon>
        <taxon>Novosphingobium</taxon>
    </lineage>
</organism>
<dbReference type="SUPFAM" id="SSF54909">
    <property type="entry name" value="Dimeric alpha+beta barrel"/>
    <property type="match status" value="1"/>
</dbReference>
<protein>
    <submittedName>
        <fullName evidence="2">Transcriptional regulator, AsnC family</fullName>
    </submittedName>
</protein>
<dbReference type="InterPro" id="IPR019887">
    <property type="entry name" value="Tscrpt_reg_AsnC/Lrp_C"/>
</dbReference>
<dbReference type="GO" id="GO:0043200">
    <property type="term" value="P:response to amino acid"/>
    <property type="evidence" value="ECO:0007669"/>
    <property type="project" value="TreeGrafter"/>
</dbReference>
<dbReference type="AlphaFoldDB" id="Q2GA50"/>
<evidence type="ECO:0000259" key="1">
    <source>
        <dbReference type="Pfam" id="PF01037"/>
    </source>
</evidence>
<dbReference type="STRING" id="279238.Saro_0828"/>
<dbReference type="Gene3D" id="3.30.70.920">
    <property type="match status" value="1"/>
</dbReference>
<dbReference type="HOGENOM" id="CLU_2260856_0_0_5"/>
<dbReference type="PANTHER" id="PTHR30154">
    <property type="entry name" value="LEUCINE-RESPONSIVE REGULATORY PROTEIN"/>
    <property type="match status" value="1"/>
</dbReference>
<feature type="domain" description="Transcription regulator AsnC/Lrp ligand binding" evidence="1">
    <location>
        <begin position="18"/>
        <end position="89"/>
    </location>
</feature>
<dbReference type="Proteomes" id="UP000009134">
    <property type="component" value="Chromosome"/>
</dbReference>
<proteinExistence type="predicted"/>
<keyword evidence="3" id="KW-1185">Reference proteome</keyword>
<dbReference type="GO" id="GO:0043565">
    <property type="term" value="F:sequence-specific DNA binding"/>
    <property type="evidence" value="ECO:0007669"/>
    <property type="project" value="TreeGrafter"/>
</dbReference>
<dbReference type="Pfam" id="PF01037">
    <property type="entry name" value="AsnC_trans_reg"/>
    <property type="match status" value="1"/>
</dbReference>
<dbReference type="GO" id="GO:0005829">
    <property type="term" value="C:cytosol"/>
    <property type="evidence" value="ECO:0007669"/>
    <property type="project" value="TreeGrafter"/>
</dbReference>
<name>Q2GA50_NOVAD</name>
<dbReference type="EMBL" id="CP000248">
    <property type="protein sequence ID" value="ABD25273.1"/>
    <property type="molecule type" value="Genomic_DNA"/>
</dbReference>
<reference evidence="3" key="1">
    <citation type="submission" date="2006-01" db="EMBL/GenBank/DDBJ databases">
        <title>Complete sequence of Novosphingobium aromaticivorans DSM 12444.</title>
        <authorList>
            <consortium name="US DOE Joint Genome Institute"/>
            <person name="Copeland A."/>
            <person name="Lucas S."/>
            <person name="Lapidus A."/>
            <person name="Barry K."/>
            <person name="Detter J.C."/>
            <person name="Glavina T."/>
            <person name="Hammon N."/>
            <person name="Israni S."/>
            <person name="Pitluck S."/>
            <person name="Chain P."/>
            <person name="Malfatti S."/>
            <person name="Shin M."/>
            <person name="Vergez L."/>
            <person name="Schmutz J."/>
            <person name="Larimer F."/>
            <person name="Land M."/>
            <person name="Kyrpides N."/>
            <person name="Ivanova N."/>
            <person name="Fredrickson J."/>
            <person name="Balkwill D."/>
            <person name="Romine M.F."/>
            <person name="Richardson P."/>
        </authorList>
    </citation>
    <scope>NUCLEOTIDE SEQUENCE [LARGE SCALE GENOMIC DNA]</scope>
    <source>
        <strain evidence="3">ATCC 700278 / DSM 12444 / CCUG 56034 / CIP 105152 / NBRC 16084 / F199</strain>
    </source>
</reference>
<dbReference type="PANTHER" id="PTHR30154:SF34">
    <property type="entry name" value="TRANSCRIPTIONAL REGULATOR AZLB"/>
    <property type="match status" value="1"/>
</dbReference>
<gene>
    <name evidence="2" type="ordered locus">Saro_0828</name>
</gene>
<evidence type="ECO:0000313" key="3">
    <source>
        <dbReference type="Proteomes" id="UP000009134"/>
    </source>
</evidence>
<dbReference type="eggNOG" id="COG1522">
    <property type="taxonomic scope" value="Bacteria"/>
</dbReference>
<evidence type="ECO:0000313" key="2">
    <source>
        <dbReference type="EMBL" id="ABD25273.1"/>
    </source>
</evidence>